<gene>
    <name evidence="1" type="ORF">SAMN05216268_13434</name>
</gene>
<proteinExistence type="predicted"/>
<dbReference type="RefSeq" id="WP_167390906.1">
    <property type="nucleotide sequence ID" value="NZ_FRBK01000034.1"/>
</dbReference>
<evidence type="ECO:0000313" key="1">
    <source>
        <dbReference type="EMBL" id="SHN31583.1"/>
    </source>
</evidence>
<evidence type="ECO:0000313" key="2">
    <source>
        <dbReference type="Proteomes" id="UP000184388"/>
    </source>
</evidence>
<comment type="caution">
    <text evidence="1">The sequence shown here is derived from an EMBL/GenBank/DDBJ whole genome shotgun (WGS) entry which is preliminary data.</text>
</comment>
<organism evidence="1 2">
    <name type="scientific">Streptomyces yunnanensis</name>
    <dbReference type="NCBI Taxonomy" id="156453"/>
    <lineage>
        <taxon>Bacteria</taxon>
        <taxon>Bacillati</taxon>
        <taxon>Actinomycetota</taxon>
        <taxon>Actinomycetes</taxon>
        <taxon>Kitasatosporales</taxon>
        <taxon>Streptomycetaceae</taxon>
        <taxon>Streptomyces</taxon>
    </lineage>
</organism>
<reference evidence="2" key="1">
    <citation type="submission" date="2016-11" db="EMBL/GenBank/DDBJ databases">
        <authorList>
            <person name="Jaros S."/>
            <person name="Januszkiewicz K."/>
            <person name="Wedrychowicz H."/>
        </authorList>
    </citation>
    <scope>NUCLEOTIDE SEQUENCE [LARGE SCALE GENOMIC DNA]</scope>
    <source>
        <strain evidence="2">CGMCC 4.3555</strain>
    </source>
</reference>
<name>A0A9X8R077_9ACTN</name>
<accession>A0A9X8R077</accession>
<dbReference type="AlphaFoldDB" id="A0A9X8R077"/>
<protein>
    <submittedName>
        <fullName evidence="1">Uncharacterized protein</fullName>
    </submittedName>
</protein>
<dbReference type="EMBL" id="FRBK01000034">
    <property type="protein sequence ID" value="SHN31583.1"/>
    <property type="molecule type" value="Genomic_DNA"/>
</dbReference>
<sequence>MLVGCFKASPHGRIRPDDGGAILDLTCPKETRVEEYRRGQAVNHTVKFGTLGK</sequence>
<dbReference type="Proteomes" id="UP000184388">
    <property type="component" value="Unassembled WGS sequence"/>
</dbReference>